<gene>
    <name evidence="2" type="ORF">CLORAM_01912</name>
</gene>
<evidence type="ECO:0000313" key="2">
    <source>
        <dbReference type="EMBL" id="EDS18366.1"/>
    </source>
</evidence>
<feature type="transmembrane region" description="Helical" evidence="1">
    <location>
        <begin position="20"/>
        <end position="37"/>
    </location>
</feature>
<sequence>MVFSICSRTYIPALAGDHGYLLFAMWSHIGLLSRYLYRFGYIC</sequence>
<accession>B0N5J8</accession>
<name>B0N5J8_9FIRM</name>
<reference evidence="2" key="2">
    <citation type="submission" date="2014-06" db="EMBL/GenBank/DDBJ databases">
        <title>Draft genome sequence of Clostridium ramosum(DSM 1402).</title>
        <authorList>
            <person name="Sudarsanam P."/>
            <person name="Ley R."/>
            <person name="Guruge J."/>
            <person name="Turnbaugh P.J."/>
            <person name="Mahowald M."/>
            <person name="Liep D."/>
            <person name="Gordon J."/>
        </authorList>
    </citation>
    <scope>NUCLEOTIDE SEQUENCE</scope>
    <source>
        <strain evidence="2">DSM 1402</strain>
    </source>
</reference>
<organism evidence="2 3">
    <name type="scientific">Thomasclavelia ramosa DSM 1402</name>
    <dbReference type="NCBI Taxonomy" id="445974"/>
    <lineage>
        <taxon>Bacteria</taxon>
        <taxon>Bacillati</taxon>
        <taxon>Bacillota</taxon>
        <taxon>Erysipelotrichia</taxon>
        <taxon>Erysipelotrichales</taxon>
        <taxon>Coprobacillaceae</taxon>
        <taxon>Thomasclavelia</taxon>
    </lineage>
</organism>
<dbReference type="Proteomes" id="UP000005798">
    <property type="component" value="Unassembled WGS sequence"/>
</dbReference>
<proteinExistence type="predicted"/>
<comment type="caution">
    <text evidence="2">The sequence shown here is derived from an EMBL/GenBank/DDBJ whole genome shotgun (WGS) entry which is preliminary data.</text>
</comment>
<protein>
    <submittedName>
        <fullName evidence="2">Uncharacterized protein</fullName>
    </submittedName>
</protein>
<reference evidence="2" key="1">
    <citation type="submission" date="2007-11" db="EMBL/GenBank/DDBJ databases">
        <authorList>
            <person name="Fulton L."/>
            <person name="Clifton S."/>
            <person name="Fulton B."/>
            <person name="Xu J."/>
            <person name="Minx P."/>
            <person name="Pepin K.H."/>
            <person name="Johnson M."/>
            <person name="Thiruvilangam P."/>
            <person name="Bhonagiri V."/>
            <person name="Nash W.E."/>
            <person name="Mardis E.R."/>
            <person name="Wilson R.K."/>
        </authorList>
    </citation>
    <scope>NUCLEOTIDE SEQUENCE [LARGE SCALE GENOMIC DNA]</scope>
    <source>
        <strain evidence="2">DSM 1402</strain>
    </source>
</reference>
<dbReference type="EMBL" id="ABFX02000006">
    <property type="protein sequence ID" value="EDS18366.1"/>
    <property type="molecule type" value="Genomic_DNA"/>
</dbReference>
<keyword evidence="1" id="KW-1133">Transmembrane helix</keyword>
<dbReference type="HOGENOM" id="CLU_3233385_0_0_9"/>
<evidence type="ECO:0000256" key="1">
    <source>
        <dbReference type="SAM" id="Phobius"/>
    </source>
</evidence>
<keyword evidence="3" id="KW-1185">Reference proteome</keyword>
<keyword evidence="1" id="KW-0472">Membrane</keyword>
<evidence type="ECO:0000313" key="3">
    <source>
        <dbReference type="Proteomes" id="UP000005798"/>
    </source>
</evidence>
<dbReference type="AlphaFoldDB" id="B0N5J8"/>
<keyword evidence="1" id="KW-0812">Transmembrane</keyword>